<proteinExistence type="predicted"/>
<protein>
    <submittedName>
        <fullName evidence="1">Uncharacterized protein</fullName>
    </submittedName>
</protein>
<dbReference type="OrthoDB" id="6437888at2759"/>
<dbReference type="Proteomes" id="UP000887013">
    <property type="component" value="Unassembled WGS sequence"/>
</dbReference>
<comment type="caution">
    <text evidence="1">The sequence shown here is derived from an EMBL/GenBank/DDBJ whole genome shotgun (WGS) entry which is preliminary data.</text>
</comment>
<keyword evidence="2" id="KW-1185">Reference proteome</keyword>
<name>A0A8X6IIV6_NEPPI</name>
<accession>A0A8X6IIV6</accession>
<gene>
    <name evidence="1" type="primary">NCL1_28446</name>
    <name evidence="1" type="ORF">NPIL_482221</name>
</gene>
<dbReference type="AlphaFoldDB" id="A0A8X6IIV6"/>
<organism evidence="1 2">
    <name type="scientific">Nephila pilipes</name>
    <name type="common">Giant wood spider</name>
    <name type="synonym">Nephila maculata</name>
    <dbReference type="NCBI Taxonomy" id="299642"/>
    <lineage>
        <taxon>Eukaryota</taxon>
        <taxon>Metazoa</taxon>
        <taxon>Ecdysozoa</taxon>
        <taxon>Arthropoda</taxon>
        <taxon>Chelicerata</taxon>
        <taxon>Arachnida</taxon>
        <taxon>Araneae</taxon>
        <taxon>Araneomorphae</taxon>
        <taxon>Entelegynae</taxon>
        <taxon>Araneoidea</taxon>
        <taxon>Nephilidae</taxon>
        <taxon>Nephila</taxon>
    </lineage>
</organism>
<evidence type="ECO:0000313" key="1">
    <source>
        <dbReference type="EMBL" id="GFS47657.1"/>
    </source>
</evidence>
<dbReference type="EMBL" id="BMAW01045022">
    <property type="protein sequence ID" value="GFS47657.1"/>
    <property type="molecule type" value="Genomic_DNA"/>
</dbReference>
<sequence length="390" mass="45138">MSDKNWEFECPQFYDFCNGVESNTQQFCFGGNSPALGNKRFPFKSTGHFQMKNKYMAWNNKLSTPRDKSPFVNVCPRPNTTDSEKLNEKIKRLSKSEGSFNYARINFNTLSKQESYNPILQRRSVSDSDLKKDKRKIAVTPMCLKRTIRKTKSKKIKTSEELELEKIAKLQSLTLKHLRYNEIAMKKLKLKQKPISVPKIPMKTEAKENLAKNFQIDSETILEKINRTRDMRLKIKETSVNENRFKRERLKAVSGLSDVAIPSKLLQSFASIHLDEIKTAEDETDIAQLQLPLKKYPAHSGLVFSMNNPKKAALRPFNFHEKTKDTGSEKFSKSILNESKINEKPSVNKAKNSHSLYASCFRNRDKENNLTLKTPRTDVDYVKKAFKHFH</sequence>
<reference evidence="1" key="1">
    <citation type="submission" date="2020-08" db="EMBL/GenBank/DDBJ databases">
        <title>Multicomponent nature underlies the extraordinary mechanical properties of spider dragline silk.</title>
        <authorList>
            <person name="Kono N."/>
            <person name="Nakamura H."/>
            <person name="Mori M."/>
            <person name="Yoshida Y."/>
            <person name="Ohtoshi R."/>
            <person name="Malay A.D."/>
            <person name="Moran D.A.P."/>
            <person name="Tomita M."/>
            <person name="Numata K."/>
            <person name="Arakawa K."/>
        </authorList>
    </citation>
    <scope>NUCLEOTIDE SEQUENCE</scope>
</reference>
<evidence type="ECO:0000313" key="2">
    <source>
        <dbReference type="Proteomes" id="UP000887013"/>
    </source>
</evidence>